<dbReference type="EMBL" id="CAAE01017744">
    <property type="protein sequence ID" value="CAG13740.1"/>
    <property type="molecule type" value="Genomic_DNA"/>
</dbReference>
<feature type="non-terminal residue" evidence="2">
    <location>
        <position position="67"/>
    </location>
</feature>
<reference evidence="2" key="2">
    <citation type="submission" date="2004-02" db="EMBL/GenBank/DDBJ databases">
        <authorList>
            <consortium name="Genoscope"/>
            <consortium name="Whitehead Institute Centre for Genome Research"/>
        </authorList>
    </citation>
    <scope>NUCLEOTIDE SEQUENCE</scope>
</reference>
<feature type="non-terminal residue" evidence="2">
    <location>
        <position position="1"/>
    </location>
</feature>
<name>Q4RCZ2_TETNG</name>
<dbReference type="InterPro" id="IPR018034">
    <property type="entry name" value="Kri1"/>
</dbReference>
<comment type="caution">
    <text evidence="2">The sequence shown here is derived from an EMBL/GenBank/DDBJ whole genome shotgun (WGS) entry which is preliminary data.</text>
</comment>
<dbReference type="GO" id="GO:0005730">
    <property type="term" value="C:nucleolus"/>
    <property type="evidence" value="ECO:0007669"/>
    <property type="project" value="TreeGrafter"/>
</dbReference>
<dbReference type="AlphaFoldDB" id="Q4RCZ2"/>
<evidence type="ECO:0000313" key="2">
    <source>
        <dbReference type="EMBL" id="CAG13740.1"/>
    </source>
</evidence>
<sequence length="67" mass="7971">LDPALERDFYRTLSLLKRRDPKIYQKEAKFYSEETEQPEGQASTSNKRIKPMHIKDYEREVILQKGG</sequence>
<protein>
    <submittedName>
        <fullName evidence="2">(spotted green pufferfish) hypothetical protein</fullName>
    </submittedName>
</protein>
<organism evidence="2">
    <name type="scientific">Tetraodon nigroviridis</name>
    <name type="common">Spotted green pufferfish</name>
    <name type="synonym">Chelonodon nigroviridis</name>
    <dbReference type="NCBI Taxonomy" id="99883"/>
    <lineage>
        <taxon>Eukaryota</taxon>
        <taxon>Metazoa</taxon>
        <taxon>Chordata</taxon>
        <taxon>Craniata</taxon>
        <taxon>Vertebrata</taxon>
        <taxon>Euteleostomi</taxon>
        <taxon>Actinopterygii</taxon>
        <taxon>Neopterygii</taxon>
        <taxon>Teleostei</taxon>
        <taxon>Neoteleostei</taxon>
        <taxon>Acanthomorphata</taxon>
        <taxon>Eupercaria</taxon>
        <taxon>Tetraodontiformes</taxon>
        <taxon>Tetradontoidea</taxon>
        <taxon>Tetraodontidae</taxon>
        <taxon>Tetraodon</taxon>
    </lineage>
</organism>
<feature type="region of interest" description="Disordered" evidence="1">
    <location>
        <begin position="31"/>
        <end position="51"/>
    </location>
</feature>
<dbReference type="GO" id="GO:0000447">
    <property type="term" value="P:endonucleolytic cleavage in ITS1 to separate SSU-rRNA from 5.8S rRNA and LSU-rRNA from tricistronic rRNA transcript (SSU-rRNA, 5.8S rRNA, LSU-rRNA)"/>
    <property type="evidence" value="ECO:0007669"/>
    <property type="project" value="TreeGrafter"/>
</dbReference>
<reference evidence="2" key="1">
    <citation type="journal article" date="2004" name="Nature">
        <title>Genome duplication in the teleost fish Tetraodon nigroviridis reveals the early vertebrate proto-karyotype.</title>
        <authorList>
            <person name="Jaillon O."/>
            <person name="Aury J.-M."/>
            <person name="Brunet F."/>
            <person name="Petit J.-L."/>
            <person name="Stange-Thomann N."/>
            <person name="Mauceli E."/>
            <person name="Bouneau L."/>
            <person name="Fischer C."/>
            <person name="Ozouf-Costaz C."/>
            <person name="Bernot A."/>
            <person name="Nicaud S."/>
            <person name="Jaffe D."/>
            <person name="Fisher S."/>
            <person name="Lutfalla G."/>
            <person name="Dossat C."/>
            <person name="Segurens B."/>
            <person name="Dasilva C."/>
            <person name="Salanoubat M."/>
            <person name="Levy M."/>
            <person name="Boudet N."/>
            <person name="Castellano S."/>
            <person name="Anthouard V."/>
            <person name="Jubin C."/>
            <person name="Castelli V."/>
            <person name="Katinka M."/>
            <person name="Vacherie B."/>
            <person name="Biemont C."/>
            <person name="Skalli Z."/>
            <person name="Cattolico L."/>
            <person name="Poulain J."/>
            <person name="De Berardinis V."/>
            <person name="Cruaud C."/>
            <person name="Duprat S."/>
            <person name="Brottier P."/>
            <person name="Coutanceau J.-P."/>
            <person name="Gouzy J."/>
            <person name="Parra G."/>
            <person name="Lardier G."/>
            <person name="Chapple C."/>
            <person name="McKernan K.J."/>
            <person name="McEwan P."/>
            <person name="Bosak S."/>
            <person name="Kellis M."/>
            <person name="Volff J.-N."/>
            <person name="Guigo R."/>
            <person name="Zody M.C."/>
            <person name="Mesirov J."/>
            <person name="Lindblad-Toh K."/>
            <person name="Birren B."/>
            <person name="Nusbaum C."/>
            <person name="Kahn D."/>
            <person name="Robinson-Rechavi M."/>
            <person name="Laudet V."/>
            <person name="Schachter V."/>
            <person name="Quetier F."/>
            <person name="Saurin W."/>
            <person name="Scarpelli C."/>
            <person name="Wincker P."/>
            <person name="Lander E.S."/>
            <person name="Weissenbach J."/>
            <person name="Roest Crollius H."/>
        </authorList>
    </citation>
    <scope>NUCLEOTIDE SEQUENCE [LARGE SCALE GENOMIC DNA]</scope>
</reference>
<accession>Q4RCZ2</accession>
<proteinExistence type="predicted"/>
<dbReference type="PANTHER" id="PTHR14490:SF5">
    <property type="entry name" value="PROTEIN KRI1 HOMOLOG"/>
    <property type="match status" value="1"/>
</dbReference>
<gene>
    <name evidence="2" type="ORF">GSTENG00036898001</name>
</gene>
<dbReference type="OrthoDB" id="10252032at2759"/>
<dbReference type="KEGG" id="tng:GSTEN00036898G001"/>
<evidence type="ECO:0000256" key="1">
    <source>
        <dbReference type="SAM" id="MobiDB-lite"/>
    </source>
</evidence>
<dbReference type="PANTHER" id="PTHR14490">
    <property type="entry name" value="ZINC FINGER, ZZ TYPE"/>
    <property type="match status" value="1"/>
</dbReference>
<dbReference type="GO" id="GO:0030686">
    <property type="term" value="C:90S preribosome"/>
    <property type="evidence" value="ECO:0007669"/>
    <property type="project" value="TreeGrafter"/>
</dbReference>